<dbReference type="EMBL" id="CAJNRG010017219">
    <property type="protein sequence ID" value="CAF2219629.1"/>
    <property type="molecule type" value="Genomic_DNA"/>
</dbReference>
<dbReference type="EMBL" id="CAJOBF010005666">
    <property type="protein sequence ID" value="CAF4182755.1"/>
    <property type="molecule type" value="Genomic_DNA"/>
</dbReference>
<dbReference type="EMBL" id="CAJNRF010004731">
    <property type="protein sequence ID" value="CAF2063882.1"/>
    <property type="molecule type" value="Genomic_DNA"/>
</dbReference>
<keyword evidence="1" id="KW-0472">Membrane</keyword>
<evidence type="ECO:0000313" key="11">
    <source>
        <dbReference type="EMBL" id="CAF4182755.1"/>
    </source>
</evidence>
<dbReference type="EMBL" id="CAJOBJ010000344">
    <property type="protein sequence ID" value="CAF3815757.1"/>
    <property type="molecule type" value="Genomic_DNA"/>
</dbReference>
<reference evidence="6" key="1">
    <citation type="submission" date="2021-02" db="EMBL/GenBank/DDBJ databases">
        <authorList>
            <person name="Nowell W R."/>
        </authorList>
    </citation>
    <scope>NUCLEOTIDE SEQUENCE</scope>
</reference>
<dbReference type="Proteomes" id="UP000663866">
    <property type="component" value="Unassembled WGS sequence"/>
</dbReference>
<comment type="caution">
    <text evidence="6">The sequence shown here is derived from an EMBL/GenBank/DDBJ whole genome shotgun (WGS) entry which is preliminary data.</text>
</comment>
<evidence type="ECO:0000313" key="3">
    <source>
        <dbReference type="EMBL" id="CAF1679042.1"/>
    </source>
</evidence>
<accession>A0A817A000</accession>
<dbReference type="Proteomes" id="UP000663856">
    <property type="component" value="Unassembled WGS sequence"/>
</dbReference>
<feature type="transmembrane region" description="Helical" evidence="1">
    <location>
        <begin position="70"/>
        <end position="95"/>
    </location>
</feature>
<feature type="transmembrane region" description="Helical" evidence="1">
    <location>
        <begin position="115"/>
        <end position="138"/>
    </location>
</feature>
<evidence type="ECO:0000313" key="7">
    <source>
        <dbReference type="EMBL" id="CAF3799567.1"/>
    </source>
</evidence>
<dbReference type="Proteomes" id="UP000681720">
    <property type="component" value="Unassembled WGS sequence"/>
</dbReference>
<dbReference type="EMBL" id="CAJNOW010020397">
    <property type="protein sequence ID" value="CAF1679042.1"/>
    <property type="molecule type" value="Genomic_DNA"/>
</dbReference>
<dbReference type="Proteomes" id="UP000676336">
    <property type="component" value="Unassembled WGS sequence"/>
</dbReference>
<dbReference type="Proteomes" id="UP000663842">
    <property type="component" value="Unassembled WGS sequence"/>
</dbReference>
<keyword evidence="1" id="KW-1133">Transmembrane helix</keyword>
<gene>
    <name evidence="7" type="ORF">BYL167_LOCUS2917</name>
    <name evidence="2" type="ORF">CJN711_LOCUS38514</name>
    <name evidence="9" type="ORF">GIL414_LOCUS1910</name>
    <name evidence="3" type="ORF">KQP761_LOCUS36100</name>
    <name evidence="6" type="ORF">MBJ925_LOCUS37437</name>
    <name evidence="10" type="ORF">OVN521_LOCUS17638</name>
    <name evidence="8" type="ORF">SMN809_LOCUS1678</name>
    <name evidence="11" type="ORF">UXM345_LOCUS26952</name>
    <name evidence="4" type="ORF">WKI299_LOCUS12675</name>
    <name evidence="5" type="ORF">XDN619_LOCUS33736</name>
</gene>
<evidence type="ECO:0000313" key="10">
    <source>
        <dbReference type="EMBL" id="CAF4045153.1"/>
    </source>
</evidence>
<evidence type="ECO:0000313" key="4">
    <source>
        <dbReference type="EMBL" id="CAF2063882.1"/>
    </source>
</evidence>
<dbReference type="EMBL" id="CAJOBI010000270">
    <property type="protein sequence ID" value="CAF3810133.1"/>
    <property type="molecule type" value="Genomic_DNA"/>
</dbReference>
<dbReference type="EMBL" id="CAJOBH010000536">
    <property type="protein sequence ID" value="CAF3799567.1"/>
    <property type="molecule type" value="Genomic_DNA"/>
</dbReference>
<evidence type="ECO:0000313" key="8">
    <source>
        <dbReference type="EMBL" id="CAF3810133.1"/>
    </source>
</evidence>
<dbReference type="EMBL" id="CAJNOV010018840">
    <property type="protein sequence ID" value="CAF1624832.1"/>
    <property type="molecule type" value="Genomic_DNA"/>
</dbReference>
<evidence type="ECO:0000313" key="12">
    <source>
        <dbReference type="Proteomes" id="UP000663824"/>
    </source>
</evidence>
<evidence type="ECO:0000256" key="1">
    <source>
        <dbReference type="SAM" id="Phobius"/>
    </source>
</evidence>
<dbReference type="Proteomes" id="UP000663834">
    <property type="component" value="Unassembled WGS sequence"/>
</dbReference>
<evidence type="ECO:0000313" key="6">
    <source>
        <dbReference type="EMBL" id="CAF2242713.1"/>
    </source>
</evidence>
<evidence type="ECO:0000313" key="9">
    <source>
        <dbReference type="EMBL" id="CAF3815757.1"/>
    </source>
</evidence>
<dbReference type="Proteomes" id="UP000681967">
    <property type="component" value="Unassembled WGS sequence"/>
</dbReference>
<protein>
    <submittedName>
        <fullName evidence="6">Uncharacterized protein</fullName>
    </submittedName>
</protein>
<proteinExistence type="predicted"/>
<sequence>MGSAILILIGVNIGMVLEAEPIRPKLEQASNELTEKVWEKINTGLYETFVDIFLDAIILYCVIKRDRIAVLIFAWVCVAQLILPCITSVFGIITVDRLMPTLQSNYDSDQSTTINNWNIAMIIVGLIILVLEVVKIVFMFKLSKSLKRQNHHDTCEKPAIV</sequence>
<dbReference type="Proteomes" id="UP000663887">
    <property type="component" value="Unassembled WGS sequence"/>
</dbReference>
<name>A0A817A000_9BILA</name>
<dbReference type="Proteomes" id="UP000663855">
    <property type="component" value="Unassembled WGS sequence"/>
</dbReference>
<evidence type="ECO:0000313" key="2">
    <source>
        <dbReference type="EMBL" id="CAF1624832.1"/>
    </source>
</evidence>
<dbReference type="Proteomes" id="UP000663824">
    <property type="component" value="Unassembled WGS sequence"/>
</dbReference>
<organism evidence="6 12">
    <name type="scientific">Rotaria magnacalcarata</name>
    <dbReference type="NCBI Taxonomy" id="392030"/>
    <lineage>
        <taxon>Eukaryota</taxon>
        <taxon>Metazoa</taxon>
        <taxon>Spiralia</taxon>
        <taxon>Gnathifera</taxon>
        <taxon>Rotifera</taxon>
        <taxon>Eurotatoria</taxon>
        <taxon>Bdelloidea</taxon>
        <taxon>Philodinida</taxon>
        <taxon>Philodinidae</taxon>
        <taxon>Rotaria</taxon>
    </lineage>
</organism>
<dbReference type="AlphaFoldDB" id="A0A817A000"/>
<keyword evidence="13" id="KW-1185">Reference proteome</keyword>
<evidence type="ECO:0000313" key="5">
    <source>
        <dbReference type="EMBL" id="CAF2219629.1"/>
    </source>
</evidence>
<dbReference type="EMBL" id="CAJNRE010020853">
    <property type="protein sequence ID" value="CAF2242713.1"/>
    <property type="molecule type" value="Genomic_DNA"/>
</dbReference>
<keyword evidence="1" id="KW-0812">Transmembrane</keyword>
<evidence type="ECO:0000313" key="13">
    <source>
        <dbReference type="Proteomes" id="UP000663866"/>
    </source>
</evidence>
<dbReference type="EMBL" id="CAJOBG010003092">
    <property type="protein sequence ID" value="CAF4045153.1"/>
    <property type="molecule type" value="Genomic_DNA"/>
</dbReference>